<dbReference type="Pfam" id="PF00440">
    <property type="entry name" value="TetR_N"/>
    <property type="match status" value="1"/>
</dbReference>
<keyword evidence="7" id="KW-1185">Reference proteome</keyword>
<feature type="domain" description="HTH tetR-type" evidence="5">
    <location>
        <begin position="14"/>
        <end position="73"/>
    </location>
</feature>
<dbReference type="PANTHER" id="PTHR30055">
    <property type="entry name" value="HTH-TYPE TRANSCRIPTIONAL REGULATOR RUTR"/>
    <property type="match status" value="1"/>
</dbReference>
<evidence type="ECO:0000256" key="4">
    <source>
        <dbReference type="PROSITE-ProRule" id="PRU00335"/>
    </source>
</evidence>
<dbReference type="PANTHER" id="PTHR30055:SF234">
    <property type="entry name" value="HTH-TYPE TRANSCRIPTIONAL REGULATOR BETI"/>
    <property type="match status" value="1"/>
</dbReference>
<dbReference type="InterPro" id="IPR036271">
    <property type="entry name" value="Tet_transcr_reg_TetR-rel_C_sf"/>
</dbReference>
<dbReference type="InterPro" id="IPR001647">
    <property type="entry name" value="HTH_TetR"/>
</dbReference>
<dbReference type="SUPFAM" id="SSF46689">
    <property type="entry name" value="Homeodomain-like"/>
    <property type="match status" value="1"/>
</dbReference>
<dbReference type="InterPro" id="IPR050109">
    <property type="entry name" value="HTH-type_TetR-like_transc_reg"/>
</dbReference>
<dbReference type="Pfam" id="PF21597">
    <property type="entry name" value="TetR_C_43"/>
    <property type="match status" value="1"/>
</dbReference>
<dbReference type="InterPro" id="IPR049445">
    <property type="entry name" value="TetR_SbtR-like_C"/>
</dbReference>
<dbReference type="RefSeq" id="WP_343977041.1">
    <property type="nucleotide sequence ID" value="NZ_BAAAHK010000014.1"/>
</dbReference>
<proteinExistence type="predicted"/>
<evidence type="ECO:0000259" key="5">
    <source>
        <dbReference type="PROSITE" id="PS50977"/>
    </source>
</evidence>
<comment type="caution">
    <text evidence="6">The sequence shown here is derived from an EMBL/GenBank/DDBJ whole genome shotgun (WGS) entry which is preliminary data.</text>
</comment>
<organism evidence="6 7">
    <name type="scientific">Kribbella koreensis</name>
    <dbReference type="NCBI Taxonomy" id="57909"/>
    <lineage>
        <taxon>Bacteria</taxon>
        <taxon>Bacillati</taxon>
        <taxon>Actinomycetota</taxon>
        <taxon>Actinomycetes</taxon>
        <taxon>Propionibacteriales</taxon>
        <taxon>Kribbellaceae</taxon>
        <taxon>Kribbella</taxon>
    </lineage>
</organism>
<gene>
    <name evidence="6" type="ORF">GCM10009554_57990</name>
</gene>
<dbReference type="Proteomes" id="UP001500542">
    <property type="component" value="Unassembled WGS sequence"/>
</dbReference>
<keyword evidence="3" id="KW-0804">Transcription</keyword>
<name>A0ABP4BQJ7_9ACTN</name>
<sequence length="307" mass="33030">MAAAESRRPRADATRNRQQLLDVATRMFAAAETEPSMRAIAVEAGVGIATLYRHFPTRESLVDAVYRDQVSRLTTGARELLTQLDPATALRRWMDLFGDWIATKNGMIDTLVTMIESGDLPHADTRAELLAAIDHLLEAGRATGQLRPDVPATDIAATLIGIFTVAGSPDQQPMAARLLDLLLTGLRPATPDRLRAAPDRPLAAPDRPEIVCICGSIRFADEMQAANRALTIAGAIVLAPAVSARPDDPLTPEQKTALGALHLRKIDLADRVLVVNPGGYLGESTTREIAHARTTGKPISFTDPPEC</sequence>
<evidence type="ECO:0000313" key="7">
    <source>
        <dbReference type="Proteomes" id="UP001500542"/>
    </source>
</evidence>
<dbReference type="PROSITE" id="PS50977">
    <property type="entry name" value="HTH_TETR_2"/>
    <property type="match status" value="1"/>
</dbReference>
<accession>A0ABP4BQJ7</accession>
<feature type="DNA-binding region" description="H-T-H motif" evidence="4">
    <location>
        <begin position="36"/>
        <end position="55"/>
    </location>
</feature>
<dbReference type="Gene3D" id="1.10.357.10">
    <property type="entry name" value="Tetracycline Repressor, domain 2"/>
    <property type="match status" value="1"/>
</dbReference>
<reference evidence="7" key="1">
    <citation type="journal article" date="2019" name="Int. J. Syst. Evol. Microbiol.">
        <title>The Global Catalogue of Microorganisms (GCM) 10K type strain sequencing project: providing services to taxonomists for standard genome sequencing and annotation.</title>
        <authorList>
            <consortium name="The Broad Institute Genomics Platform"/>
            <consortium name="The Broad Institute Genome Sequencing Center for Infectious Disease"/>
            <person name="Wu L."/>
            <person name="Ma J."/>
        </authorList>
    </citation>
    <scope>NUCLEOTIDE SEQUENCE [LARGE SCALE GENOMIC DNA]</scope>
    <source>
        <strain evidence="7">JCM 10977</strain>
    </source>
</reference>
<dbReference type="PRINTS" id="PR00455">
    <property type="entry name" value="HTHTETR"/>
</dbReference>
<evidence type="ECO:0000256" key="2">
    <source>
        <dbReference type="ARBA" id="ARBA00023125"/>
    </source>
</evidence>
<keyword evidence="2 4" id="KW-0238">DNA-binding</keyword>
<dbReference type="InterPro" id="IPR009057">
    <property type="entry name" value="Homeodomain-like_sf"/>
</dbReference>
<protein>
    <recommendedName>
        <fullName evidence="5">HTH tetR-type domain-containing protein</fullName>
    </recommendedName>
</protein>
<dbReference type="EMBL" id="BAAAHK010000014">
    <property type="protein sequence ID" value="GAA0953518.1"/>
    <property type="molecule type" value="Genomic_DNA"/>
</dbReference>
<evidence type="ECO:0000256" key="3">
    <source>
        <dbReference type="ARBA" id="ARBA00023163"/>
    </source>
</evidence>
<keyword evidence="1" id="KW-0805">Transcription regulation</keyword>
<evidence type="ECO:0000256" key="1">
    <source>
        <dbReference type="ARBA" id="ARBA00023015"/>
    </source>
</evidence>
<dbReference type="SUPFAM" id="SSF48498">
    <property type="entry name" value="Tetracyclin repressor-like, C-terminal domain"/>
    <property type="match status" value="1"/>
</dbReference>
<evidence type="ECO:0000313" key="6">
    <source>
        <dbReference type="EMBL" id="GAA0953518.1"/>
    </source>
</evidence>